<proteinExistence type="predicted"/>
<dbReference type="KEGG" id="gce:KYE46_05040"/>
<name>A0A8F6TZ53_9RHOB</name>
<accession>A0A8F6TZ53</accession>
<gene>
    <name evidence="1" type="ORF">KYE46_05040</name>
</gene>
<dbReference type="PIRSF" id="PIRSF012608">
    <property type="entry name" value="UCP012608"/>
    <property type="match status" value="1"/>
</dbReference>
<dbReference type="EMBL" id="CP079194">
    <property type="protein sequence ID" value="QXT40608.1"/>
    <property type="molecule type" value="Genomic_DNA"/>
</dbReference>
<keyword evidence="2" id="KW-1185">Reference proteome</keyword>
<dbReference type="AlphaFoldDB" id="A0A8F6TZ53"/>
<dbReference type="Proteomes" id="UP000825009">
    <property type="component" value="Chromosome"/>
</dbReference>
<organism evidence="1 2">
    <name type="scientific">Gymnodinialimonas ceratoperidinii</name>
    <dbReference type="NCBI Taxonomy" id="2856823"/>
    <lineage>
        <taxon>Bacteria</taxon>
        <taxon>Pseudomonadati</taxon>
        <taxon>Pseudomonadota</taxon>
        <taxon>Alphaproteobacteria</taxon>
        <taxon>Rhodobacterales</taxon>
        <taxon>Paracoccaceae</taxon>
        <taxon>Gymnodinialimonas</taxon>
    </lineage>
</organism>
<reference evidence="1 2" key="1">
    <citation type="submission" date="2021-07" db="EMBL/GenBank/DDBJ databases">
        <title>A novel Jannaschia species isolated from marine dinoflagellate Ceratoperidinium margalefii.</title>
        <authorList>
            <person name="Jiang Y."/>
            <person name="Li Z."/>
        </authorList>
    </citation>
    <scope>NUCLEOTIDE SEQUENCE [LARGE SCALE GENOMIC DNA]</scope>
    <source>
        <strain evidence="1 2">J12C1-MA-4</strain>
    </source>
</reference>
<sequence>MSRLRDAFAFHAHACAILGSPFMVQLCNLFATRLHPGTPFTDRLFDWPGDVGPRGQSVPLRLCGALHALRLSGDPTLAEVYPPHDASDDALWDAVAQTLTNHAEAIDRFIDSPPQTNEVRRASALIAAAHVIAAHHDLPLELSELGASAGLNLNFDRFALRIGAHFFGPEDAALTLTPTWNGPLPPATRPRIASRRGVDLNPLDPQRDALRLRAYLWPDQPERLALTEAALALPPPPVDRADAIDWLEPRLAPSPGHCRMIYTTVAWQYFPAAKQGEGLSLIEAAGRAATAQSPLAFVQMEDDGGARGAALTLRLWPGDLRLDLGRVDFHGRWIDWSA</sequence>
<protein>
    <submittedName>
        <fullName evidence="1">DUF2332 family protein</fullName>
    </submittedName>
</protein>
<dbReference type="RefSeq" id="WP_219003911.1">
    <property type="nucleotide sequence ID" value="NZ_CP079194.1"/>
</dbReference>
<evidence type="ECO:0000313" key="2">
    <source>
        <dbReference type="Proteomes" id="UP000825009"/>
    </source>
</evidence>
<evidence type="ECO:0000313" key="1">
    <source>
        <dbReference type="EMBL" id="QXT40608.1"/>
    </source>
</evidence>
<dbReference type="Pfam" id="PF10094">
    <property type="entry name" value="DUF2332"/>
    <property type="match status" value="1"/>
</dbReference>
<dbReference type="InterPro" id="IPR011200">
    <property type="entry name" value="UCP012608"/>
</dbReference>